<proteinExistence type="predicted"/>
<reference evidence="1" key="1">
    <citation type="submission" date="2023-07" db="EMBL/GenBank/DDBJ databases">
        <title>Black Yeasts Isolated from many extreme environments.</title>
        <authorList>
            <person name="Coleine C."/>
            <person name="Stajich J.E."/>
            <person name="Selbmann L."/>
        </authorList>
    </citation>
    <scope>NUCLEOTIDE SEQUENCE</scope>
    <source>
        <strain evidence="1">CCFEE 5714</strain>
    </source>
</reference>
<comment type="caution">
    <text evidence="1">The sequence shown here is derived from an EMBL/GenBank/DDBJ whole genome shotgun (WGS) entry which is preliminary data.</text>
</comment>
<gene>
    <name evidence="1" type="ORF">LTR37_019619</name>
</gene>
<dbReference type="EMBL" id="JAUTXU010000309">
    <property type="protein sequence ID" value="KAK3686638.1"/>
    <property type="molecule type" value="Genomic_DNA"/>
</dbReference>
<evidence type="ECO:0000313" key="1">
    <source>
        <dbReference type="EMBL" id="KAK3686638.1"/>
    </source>
</evidence>
<organism evidence="1 2">
    <name type="scientific">Vermiconidia calcicola</name>
    <dbReference type="NCBI Taxonomy" id="1690605"/>
    <lineage>
        <taxon>Eukaryota</taxon>
        <taxon>Fungi</taxon>
        <taxon>Dikarya</taxon>
        <taxon>Ascomycota</taxon>
        <taxon>Pezizomycotina</taxon>
        <taxon>Dothideomycetes</taxon>
        <taxon>Dothideomycetidae</taxon>
        <taxon>Mycosphaerellales</taxon>
        <taxon>Extremaceae</taxon>
        <taxon>Vermiconidia</taxon>
    </lineage>
</organism>
<name>A0ACC3MDP7_9PEZI</name>
<sequence length="274" mass="29896">MTSPSKDHEDSNKYESEIVASMDKMFLSAGHGLPFLRPGDDDLSAQLLPLLAAQETLDPAVLTTEEPFSIDLTTKKPVIIDLTEEDDNDATQLHESAPRASSRRVSRDSAVSLPRGRKQKAESSASPPKRRLSAHKVSTSPKPKKRSASQRLKQDIVERLDPASKDAIAQLHGLGTFVEEQVAGIVSFAQDVLRGQRDSTSLIDRLSVMEGAWIAEHDEKLHGMIVFLERHGVVPIGAMQALNQDEFALVSGIELKAAESEVASEVITESNDRA</sequence>
<evidence type="ECO:0000313" key="2">
    <source>
        <dbReference type="Proteomes" id="UP001281147"/>
    </source>
</evidence>
<accession>A0ACC3MDP7</accession>
<keyword evidence="2" id="KW-1185">Reference proteome</keyword>
<dbReference type="Proteomes" id="UP001281147">
    <property type="component" value="Unassembled WGS sequence"/>
</dbReference>
<protein>
    <submittedName>
        <fullName evidence="1">Uncharacterized protein</fullName>
    </submittedName>
</protein>